<dbReference type="Pfam" id="PF01381">
    <property type="entry name" value="HTH_3"/>
    <property type="match status" value="1"/>
</dbReference>
<dbReference type="GO" id="GO:0003677">
    <property type="term" value="F:DNA binding"/>
    <property type="evidence" value="ECO:0007669"/>
    <property type="project" value="UniProtKB-KW"/>
</dbReference>
<organism evidence="5 6">
    <name type="scientific">Pseudomonas fluorescens</name>
    <dbReference type="NCBI Taxonomy" id="294"/>
    <lineage>
        <taxon>Bacteria</taxon>
        <taxon>Pseudomonadati</taxon>
        <taxon>Pseudomonadota</taxon>
        <taxon>Gammaproteobacteria</taxon>
        <taxon>Pseudomonadales</taxon>
        <taxon>Pseudomonadaceae</taxon>
        <taxon>Pseudomonas</taxon>
    </lineage>
</organism>
<dbReference type="PROSITE" id="PS50943">
    <property type="entry name" value="HTH_CROC1"/>
    <property type="match status" value="1"/>
</dbReference>
<keyword evidence="1" id="KW-0805">Transcription regulation</keyword>
<gene>
    <name evidence="5" type="primary">prtR_1</name>
    <name evidence="5" type="ORF">PS662_01001</name>
</gene>
<dbReference type="SUPFAM" id="SSF51306">
    <property type="entry name" value="LexA/Signal peptidase"/>
    <property type="match status" value="1"/>
</dbReference>
<dbReference type="PANTHER" id="PTHR40661">
    <property type="match status" value="1"/>
</dbReference>
<evidence type="ECO:0000313" key="5">
    <source>
        <dbReference type="EMBL" id="VVM55057.1"/>
    </source>
</evidence>
<keyword evidence="3" id="KW-0804">Transcription</keyword>
<dbReference type="Gene3D" id="2.10.109.10">
    <property type="entry name" value="Umud Fragment, subunit A"/>
    <property type="match status" value="1"/>
</dbReference>
<dbReference type="EMBL" id="CABVHK010000003">
    <property type="protein sequence ID" value="VVM55057.1"/>
    <property type="molecule type" value="Genomic_DNA"/>
</dbReference>
<evidence type="ECO:0000313" key="6">
    <source>
        <dbReference type="Proteomes" id="UP000326953"/>
    </source>
</evidence>
<dbReference type="SMART" id="SM00530">
    <property type="entry name" value="HTH_XRE"/>
    <property type="match status" value="1"/>
</dbReference>
<sequence>MGGLPDAGMKATRYISDFLCTGYAIQHLSSEKTSSTMRVMQKRNVSSVLRALLDQHGISPTELHRRTGVPQSTLSRILSGKIVDPSDKHISKIAEYFAVSTDQLRGRADVAPAAHAGRAASHSELKDISLWDDDTPVDDDEVSVPFLREVELAAGSGRFVIEESERSSLRFGKRSLRHNGVQFDQAKCVTVRGNSMLPVLRDGATVGVNAGKCGIGDIVDGDLYAINHNGQLRVKQLYRLPTGIRLRSFNREEHPDEDYTFQEIQGEQIVILGHVFWWGMYAR</sequence>
<dbReference type="InterPro" id="IPR036286">
    <property type="entry name" value="LexA/Signal_pep-like_sf"/>
</dbReference>
<evidence type="ECO:0000259" key="4">
    <source>
        <dbReference type="PROSITE" id="PS50943"/>
    </source>
</evidence>
<dbReference type="InterPro" id="IPR010982">
    <property type="entry name" value="Lambda_DNA-bd_dom_sf"/>
</dbReference>
<dbReference type="PANTHER" id="PTHR40661:SF2">
    <property type="entry name" value="HTH-TYPE TRANSCRIPTIONAL REGULATOR PRTR"/>
    <property type="match status" value="1"/>
</dbReference>
<accession>A0A5E6QI49</accession>
<protein>
    <submittedName>
        <fullName evidence="5">HTH-type transcriptional regulator PrtR</fullName>
    </submittedName>
</protein>
<evidence type="ECO:0000256" key="2">
    <source>
        <dbReference type="ARBA" id="ARBA00023125"/>
    </source>
</evidence>
<dbReference type="InterPro" id="IPR015927">
    <property type="entry name" value="Peptidase_S24_S26A/B/C"/>
</dbReference>
<proteinExistence type="predicted"/>
<dbReference type="Pfam" id="PF00717">
    <property type="entry name" value="Peptidase_S24"/>
    <property type="match status" value="1"/>
</dbReference>
<dbReference type="InterPro" id="IPR001387">
    <property type="entry name" value="Cro/C1-type_HTH"/>
</dbReference>
<dbReference type="CDD" id="cd06529">
    <property type="entry name" value="S24_LexA-like"/>
    <property type="match status" value="1"/>
</dbReference>
<dbReference type="AlphaFoldDB" id="A0A5E6QI49"/>
<name>A0A5E6QI49_PSEFL</name>
<evidence type="ECO:0000256" key="3">
    <source>
        <dbReference type="ARBA" id="ARBA00023163"/>
    </source>
</evidence>
<keyword evidence="2" id="KW-0238">DNA-binding</keyword>
<evidence type="ECO:0000256" key="1">
    <source>
        <dbReference type="ARBA" id="ARBA00023015"/>
    </source>
</evidence>
<reference evidence="5 6" key="1">
    <citation type="submission" date="2019-09" db="EMBL/GenBank/DDBJ databases">
        <authorList>
            <person name="Chandra G."/>
            <person name="Truman W A."/>
        </authorList>
    </citation>
    <scope>NUCLEOTIDE SEQUENCE [LARGE SCALE GENOMIC DNA]</scope>
    <source>
        <strain evidence="5">PS662</strain>
    </source>
</reference>
<dbReference type="CDD" id="cd00093">
    <property type="entry name" value="HTH_XRE"/>
    <property type="match status" value="1"/>
</dbReference>
<dbReference type="Proteomes" id="UP000326953">
    <property type="component" value="Unassembled WGS sequence"/>
</dbReference>
<dbReference type="Gene3D" id="1.10.260.40">
    <property type="entry name" value="lambda repressor-like DNA-binding domains"/>
    <property type="match status" value="1"/>
</dbReference>
<feature type="domain" description="HTH cro/C1-type" evidence="4">
    <location>
        <begin position="49"/>
        <end position="104"/>
    </location>
</feature>
<dbReference type="InterPro" id="IPR039418">
    <property type="entry name" value="LexA-like"/>
</dbReference>
<dbReference type="SUPFAM" id="SSF47413">
    <property type="entry name" value="lambda repressor-like DNA-binding domains"/>
    <property type="match status" value="1"/>
</dbReference>